<evidence type="ECO:0000259" key="9">
    <source>
        <dbReference type="PROSITE" id="PS51676"/>
    </source>
</evidence>
<organism evidence="10">
    <name type="scientific">Absidia glauca</name>
    <name type="common">Pin mould</name>
    <dbReference type="NCBI Taxonomy" id="4829"/>
    <lineage>
        <taxon>Eukaryota</taxon>
        <taxon>Fungi</taxon>
        <taxon>Fungi incertae sedis</taxon>
        <taxon>Mucoromycota</taxon>
        <taxon>Mucoromycotina</taxon>
        <taxon>Mucoromycetes</taxon>
        <taxon>Mucorales</taxon>
        <taxon>Cunninghamellaceae</taxon>
        <taxon>Absidia</taxon>
    </lineage>
</organism>
<dbReference type="InterPro" id="IPR001202">
    <property type="entry name" value="WW_dom"/>
</dbReference>
<dbReference type="PANTHER" id="PTHR11864:SF0">
    <property type="entry name" value="PRP40 PRE-MRNA PROCESSING FACTOR 40 HOMOLOG A (YEAST)"/>
    <property type="match status" value="1"/>
</dbReference>
<feature type="region of interest" description="Disordered" evidence="7">
    <location>
        <begin position="1"/>
        <end position="27"/>
    </location>
</feature>
<gene>
    <name evidence="10" type="primary">ABSGL_08644.1 scaffold 10421</name>
</gene>
<dbReference type="OMA" id="NEPIYKH"/>
<feature type="domain" description="WW" evidence="8">
    <location>
        <begin position="61"/>
        <end position="89"/>
    </location>
</feature>
<dbReference type="Proteomes" id="UP000078561">
    <property type="component" value="Unassembled WGS sequence"/>
</dbReference>
<dbReference type="SMART" id="SM00441">
    <property type="entry name" value="FF"/>
    <property type="match status" value="3"/>
</dbReference>
<protein>
    <recommendedName>
        <fullName evidence="12">WW domain-containing protein</fullName>
    </recommendedName>
</protein>
<evidence type="ECO:0000256" key="3">
    <source>
        <dbReference type="ARBA" id="ARBA00022737"/>
    </source>
</evidence>
<feature type="domain" description="FF" evidence="9">
    <location>
        <begin position="158"/>
        <end position="214"/>
    </location>
</feature>
<keyword evidence="2" id="KW-0507">mRNA processing</keyword>
<keyword evidence="5" id="KW-0539">Nucleus</keyword>
<keyword evidence="3" id="KW-0677">Repeat</keyword>
<keyword evidence="4" id="KW-0508">mRNA splicing</keyword>
<proteinExistence type="predicted"/>
<feature type="region of interest" description="Disordered" evidence="7">
    <location>
        <begin position="581"/>
        <end position="607"/>
    </location>
</feature>
<evidence type="ECO:0000256" key="2">
    <source>
        <dbReference type="ARBA" id="ARBA00022664"/>
    </source>
</evidence>
<evidence type="ECO:0000256" key="1">
    <source>
        <dbReference type="ARBA" id="ARBA00004123"/>
    </source>
</evidence>
<dbReference type="PROSITE" id="PS51676">
    <property type="entry name" value="FF"/>
    <property type="match status" value="1"/>
</dbReference>
<dbReference type="SUPFAM" id="SSF81698">
    <property type="entry name" value="FF domain"/>
    <property type="match status" value="3"/>
</dbReference>
<dbReference type="EMBL" id="LT554016">
    <property type="protein sequence ID" value="SAM02828.1"/>
    <property type="molecule type" value="Genomic_DNA"/>
</dbReference>
<dbReference type="OrthoDB" id="187617at2759"/>
<accession>A0A168PR52</accession>
<feature type="domain" description="WW" evidence="8">
    <location>
        <begin position="15"/>
        <end position="48"/>
    </location>
</feature>
<feature type="compositionally biased region" description="Acidic residues" evidence="7">
    <location>
        <begin position="587"/>
        <end position="601"/>
    </location>
</feature>
<evidence type="ECO:0000313" key="10">
    <source>
        <dbReference type="EMBL" id="SAM02828.1"/>
    </source>
</evidence>
<keyword evidence="6" id="KW-0175">Coiled coil</keyword>
<dbReference type="InterPro" id="IPR036517">
    <property type="entry name" value="FF_domain_sf"/>
</dbReference>
<dbReference type="SUPFAM" id="SSF51045">
    <property type="entry name" value="WW domain"/>
    <property type="match status" value="2"/>
</dbReference>
<dbReference type="FunCoup" id="A0A168PR52">
    <property type="interactions" value="996"/>
</dbReference>
<reference evidence="10" key="1">
    <citation type="submission" date="2016-04" db="EMBL/GenBank/DDBJ databases">
        <authorList>
            <person name="Evans L.H."/>
            <person name="Alamgir A."/>
            <person name="Owens N."/>
            <person name="Weber N.D."/>
            <person name="Virtaneva K."/>
            <person name="Barbian K."/>
            <person name="Babar A."/>
            <person name="Rosenke K."/>
        </authorList>
    </citation>
    <scope>NUCLEOTIDE SEQUENCE [LARGE SCALE GENOMIC DNA]</scope>
    <source>
        <strain evidence="10">CBS 101.48</strain>
    </source>
</reference>
<dbReference type="PANTHER" id="PTHR11864">
    <property type="entry name" value="PRE-MRNA-PROCESSING PROTEIN PRP40"/>
    <property type="match status" value="1"/>
</dbReference>
<dbReference type="InParanoid" id="A0A168PR52"/>
<dbReference type="FunFam" id="1.10.10.440:FF:000013">
    <property type="entry name" value="pre-mRNA-processing protein 40A isoform X1"/>
    <property type="match status" value="1"/>
</dbReference>
<dbReference type="GO" id="GO:0005685">
    <property type="term" value="C:U1 snRNP"/>
    <property type="evidence" value="ECO:0007669"/>
    <property type="project" value="TreeGrafter"/>
</dbReference>
<dbReference type="Gene3D" id="2.20.70.10">
    <property type="match status" value="2"/>
</dbReference>
<evidence type="ECO:0000256" key="6">
    <source>
        <dbReference type="SAM" id="Coils"/>
    </source>
</evidence>
<feature type="coiled-coil region" evidence="6">
    <location>
        <begin position="504"/>
        <end position="535"/>
    </location>
</feature>
<evidence type="ECO:0000256" key="7">
    <source>
        <dbReference type="SAM" id="MobiDB-lite"/>
    </source>
</evidence>
<dbReference type="PROSITE" id="PS01159">
    <property type="entry name" value="WW_DOMAIN_1"/>
    <property type="match status" value="2"/>
</dbReference>
<feature type="compositionally biased region" description="Polar residues" evidence="7">
    <location>
        <begin position="1"/>
        <end position="19"/>
    </location>
</feature>
<keyword evidence="11" id="KW-1185">Reference proteome</keyword>
<dbReference type="Pfam" id="PF01846">
    <property type="entry name" value="FF"/>
    <property type="match status" value="3"/>
</dbReference>
<dbReference type="STRING" id="4829.A0A168PR52"/>
<evidence type="ECO:0000256" key="5">
    <source>
        <dbReference type="ARBA" id="ARBA00023242"/>
    </source>
</evidence>
<dbReference type="GO" id="GO:0071004">
    <property type="term" value="C:U2-type prespliceosome"/>
    <property type="evidence" value="ECO:0007669"/>
    <property type="project" value="TreeGrafter"/>
</dbReference>
<dbReference type="CDD" id="cd00201">
    <property type="entry name" value="WW"/>
    <property type="match status" value="2"/>
</dbReference>
<dbReference type="Pfam" id="PF00397">
    <property type="entry name" value="WW"/>
    <property type="match status" value="2"/>
</dbReference>
<dbReference type="GO" id="GO:0003723">
    <property type="term" value="F:RNA binding"/>
    <property type="evidence" value="ECO:0007669"/>
    <property type="project" value="TreeGrafter"/>
</dbReference>
<dbReference type="InterPro" id="IPR039726">
    <property type="entry name" value="Prp40-like"/>
</dbReference>
<dbReference type="InterPro" id="IPR002713">
    <property type="entry name" value="FF_domain"/>
</dbReference>
<evidence type="ECO:0000313" key="11">
    <source>
        <dbReference type="Proteomes" id="UP000078561"/>
    </source>
</evidence>
<feature type="coiled-coil region" evidence="6">
    <location>
        <begin position="204"/>
        <end position="233"/>
    </location>
</feature>
<dbReference type="Gene3D" id="1.10.10.440">
    <property type="entry name" value="FF domain"/>
    <property type="match status" value="4"/>
</dbReference>
<evidence type="ECO:0000259" key="8">
    <source>
        <dbReference type="PROSITE" id="PS50020"/>
    </source>
</evidence>
<dbReference type="GO" id="GO:0045292">
    <property type="term" value="P:mRNA cis splicing, via spliceosome"/>
    <property type="evidence" value="ECO:0007669"/>
    <property type="project" value="InterPro"/>
</dbReference>
<evidence type="ECO:0008006" key="12">
    <source>
        <dbReference type="Google" id="ProtNLM"/>
    </source>
</evidence>
<name>A0A168PR52_ABSGL</name>
<dbReference type="SMART" id="SM00456">
    <property type="entry name" value="WW"/>
    <property type="match status" value="2"/>
</dbReference>
<comment type="subcellular location">
    <subcellularLocation>
        <location evidence="1">Nucleus</location>
    </subcellularLocation>
</comment>
<dbReference type="PROSITE" id="PS50020">
    <property type="entry name" value="WW_DOMAIN_2"/>
    <property type="match status" value="2"/>
</dbReference>
<dbReference type="AlphaFoldDB" id="A0A168PR52"/>
<evidence type="ECO:0000256" key="4">
    <source>
        <dbReference type="ARBA" id="ARBA00023187"/>
    </source>
</evidence>
<sequence>MASPVTSPAVTSGTPSSAPQWKETKTPEGRIYWYNTTTRQSTWKKPEELWTEEEKAIDACPWKEYTSPDGKKYYSHKETKQTTWKVPEEYQGLMETLERIKQTEKIATTPVTPPVATTPTLPQQPPQPLPYTPSPPVYNRPSSTVSLLLSQPPDIVVDSPEKAMEEFHLLLKSKGVTTDWDWEETMRAIITDPRYRVFKTTAERKAAFQAYINLEAKRKREEKEAQEKKERQDFYAMLDANPKVKPYSSYRTVAPLLVSEPAFQHIATDRQRQTLFHDYTHHVRKLEKEQTKKLKKTSMAHFRTALDRIDVKEYSEIPLWKDIYQQYVMGGNNYEGMTSIDFIEVFQEYHQQAWERPLAVYHKRMEQQQHQDRVTRDGFKQLLGSLRQEGAINAYTHWKEIYPRVADDARYTNLLGVPSSTPLDLFWDLVDDLDRDLYDQRKKVQEYLKDEKVTLETTMEDYKSLLDAHPALRDQLDPVNIPLIYKEVRTAHHHCSLTKQSLFDKIQEKEMRKHQEQLKKQQRKTQKRIKALRDAIRHLDNPPLKPSDTWDAIEPRVKGTEAYMDLDQDEQARLDAFQQALSKVETKEDDDDEDDEDDDEEGIIKDR</sequence>
<dbReference type="InterPro" id="IPR036020">
    <property type="entry name" value="WW_dom_sf"/>
</dbReference>